<sequence length="104" mass="11107">MKLANLSKTEWALAGLFTVGAFGYTVMTADKPNAPKELPQEFCTSDNGSLYASYDGGQTASRMGRAWVRSGDECVAMQGGGGTPEGYMPYVDKPANIQLLSNNM</sequence>
<protein>
    <submittedName>
        <fullName evidence="1">Uncharacterized protein</fullName>
    </submittedName>
</protein>
<name>A0A2W5MTV0_9BACT</name>
<evidence type="ECO:0000313" key="1">
    <source>
        <dbReference type="EMBL" id="PZQ43798.1"/>
    </source>
</evidence>
<dbReference type="Proteomes" id="UP000249417">
    <property type="component" value="Unassembled WGS sequence"/>
</dbReference>
<evidence type="ECO:0000313" key="2">
    <source>
        <dbReference type="Proteomes" id="UP000249417"/>
    </source>
</evidence>
<comment type="caution">
    <text evidence="1">The sequence shown here is derived from an EMBL/GenBank/DDBJ whole genome shotgun (WGS) entry which is preliminary data.</text>
</comment>
<gene>
    <name evidence="1" type="ORF">DI551_11415</name>
</gene>
<organism evidence="1 2">
    <name type="scientific">Micavibrio aeruginosavorus</name>
    <dbReference type="NCBI Taxonomy" id="349221"/>
    <lineage>
        <taxon>Bacteria</taxon>
        <taxon>Pseudomonadati</taxon>
        <taxon>Bdellovibrionota</taxon>
        <taxon>Bdellovibrionia</taxon>
        <taxon>Bdellovibrionales</taxon>
        <taxon>Pseudobdellovibrionaceae</taxon>
        <taxon>Micavibrio</taxon>
    </lineage>
</organism>
<accession>A0A2W5MTV0</accession>
<reference evidence="1 2" key="1">
    <citation type="submission" date="2017-08" db="EMBL/GenBank/DDBJ databases">
        <title>Infants hospitalized years apart are colonized by the same room-sourced microbial strains.</title>
        <authorList>
            <person name="Brooks B."/>
            <person name="Olm M.R."/>
            <person name="Firek B.A."/>
            <person name="Baker R."/>
            <person name="Thomas B.C."/>
            <person name="Morowitz M.J."/>
            <person name="Banfield J.F."/>
        </authorList>
    </citation>
    <scope>NUCLEOTIDE SEQUENCE [LARGE SCALE GENOMIC DNA]</scope>
    <source>
        <strain evidence="1">S2_005_002_R2_29</strain>
    </source>
</reference>
<dbReference type="EMBL" id="QFQB01000129">
    <property type="protein sequence ID" value="PZQ43798.1"/>
    <property type="molecule type" value="Genomic_DNA"/>
</dbReference>
<dbReference type="AlphaFoldDB" id="A0A2W5MTV0"/>
<proteinExistence type="predicted"/>